<dbReference type="Gene3D" id="1.20.1250.20">
    <property type="entry name" value="MFS general substrate transporter like domains"/>
    <property type="match status" value="1"/>
</dbReference>
<dbReference type="GeneID" id="30977506"/>
<keyword evidence="4" id="KW-1185">Reference proteome</keyword>
<dbReference type="PANTHER" id="PTHR23524">
    <property type="entry name" value="TRANSPORTER, PUTATIVE (AFU_ORTHOLOGUE AFUA_8G04850)-RELATED"/>
    <property type="match status" value="1"/>
</dbReference>
<evidence type="ECO:0000313" key="4">
    <source>
        <dbReference type="Proteomes" id="UP000184546"/>
    </source>
</evidence>
<name>A0A1L9WPS8_ASPA1</name>
<dbReference type="EMBL" id="KV878980">
    <property type="protein sequence ID" value="OJJ98192.1"/>
    <property type="molecule type" value="Genomic_DNA"/>
</dbReference>
<feature type="transmembrane region" description="Helical" evidence="2">
    <location>
        <begin position="283"/>
        <end position="306"/>
    </location>
</feature>
<dbReference type="STRING" id="690307.A0A1L9WPS8"/>
<feature type="transmembrane region" description="Helical" evidence="2">
    <location>
        <begin position="89"/>
        <end position="107"/>
    </location>
</feature>
<dbReference type="OMA" id="IPLFVNH"/>
<evidence type="ECO:0000256" key="2">
    <source>
        <dbReference type="SAM" id="Phobius"/>
    </source>
</evidence>
<dbReference type="AlphaFoldDB" id="A0A1L9WPS8"/>
<proteinExistence type="predicted"/>
<dbReference type="Proteomes" id="UP000184546">
    <property type="component" value="Unassembled WGS sequence"/>
</dbReference>
<evidence type="ECO:0000256" key="1">
    <source>
        <dbReference type="ARBA" id="ARBA00004141"/>
    </source>
</evidence>
<feature type="transmembrane region" description="Helical" evidence="2">
    <location>
        <begin position="497"/>
        <end position="519"/>
    </location>
</feature>
<protein>
    <recommendedName>
        <fullName evidence="5">Major facilitator superfamily (MFS) profile domain-containing protein</fullName>
    </recommendedName>
</protein>
<sequence length="551" mass="57856">MARMASQRTSIFTASRLQICTYLLGVCPFSIAFLVFLNSSVSFVVTELLGLDAGEGDAVGTLGFADELLALIACPLWGVLSDRVGVRNVCVTGYGIIAIALVVFVQAKNVYPQLLLGRLLFSLGGAAVSTMVTAVLPAVVRSPSQSQPTASSRVAEKTPSSKLAGYVGMCAGSGALVALVVFLPLPSRLQQWGVSPPQSIQYSYYVVAIVSVLVAVLCSVGLRHLPGEEGKAWSSLWARGRRERPEDICASDDRNTDSSKRHLPYFQQLGAALMLGFHNSDIFLGYVGGFVARASSVGISLFIPLAVNHYYRQSGLCQGNNGDGMGSDAVKQSCRKAYVLASILTGVSQLIALVAAPIFGYMSERSRQYPMPLLGACVSGVVGYITFALLPSPDFRAPHGGPGVFVVMALVGLSQIGAIVCSLSVLSTGILRMSAQCRVGDGYGSSPSTLYGEETNDDLVSADETEGDQEEQALLTSATEQNQQPLAHLKGSIAGVYSLYGGAGILVLTKVGGLLFDVLSSGAPFYILASFNGFLLLAGIACGVVKHSKTC</sequence>
<accession>A0A1L9WPS8</accession>
<dbReference type="InterPro" id="IPR036259">
    <property type="entry name" value="MFS_trans_sf"/>
</dbReference>
<comment type="subcellular location">
    <subcellularLocation>
        <location evidence="1">Membrane</location>
        <topology evidence="1">Multi-pass membrane protein</topology>
    </subcellularLocation>
</comment>
<gene>
    <name evidence="3" type="ORF">ASPACDRAFT_61726</name>
</gene>
<keyword evidence="2" id="KW-0472">Membrane</keyword>
<dbReference type="VEuPathDB" id="FungiDB:ASPACDRAFT_61726"/>
<keyword evidence="2" id="KW-0812">Transmembrane</keyword>
<dbReference type="SUPFAM" id="SSF103473">
    <property type="entry name" value="MFS general substrate transporter"/>
    <property type="match status" value="1"/>
</dbReference>
<dbReference type="Pfam" id="PF07690">
    <property type="entry name" value="MFS_1"/>
    <property type="match status" value="1"/>
</dbReference>
<feature type="transmembrane region" description="Helical" evidence="2">
    <location>
        <begin position="404"/>
        <end position="426"/>
    </location>
</feature>
<feature type="transmembrane region" description="Helical" evidence="2">
    <location>
        <begin position="337"/>
        <end position="361"/>
    </location>
</feature>
<reference evidence="4" key="1">
    <citation type="journal article" date="2017" name="Genome Biol.">
        <title>Comparative genomics reveals high biological diversity and specific adaptations in the industrially and medically important fungal genus Aspergillus.</title>
        <authorList>
            <person name="de Vries R.P."/>
            <person name="Riley R."/>
            <person name="Wiebenga A."/>
            <person name="Aguilar-Osorio G."/>
            <person name="Amillis S."/>
            <person name="Uchima C.A."/>
            <person name="Anderluh G."/>
            <person name="Asadollahi M."/>
            <person name="Askin M."/>
            <person name="Barry K."/>
            <person name="Battaglia E."/>
            <person name="Bayram O."/>
            <person name="Benocci T."/>
            <person name="Braus-Stromeyer S.A."/>
            <person name="Caldana C."/>
            <person name="Canovas D."/>
            <person name="Cerqueira G.C."/>
            <person name="Chen F."/>
            <person name="Chen W."/>
            <person name="Choi C."/>
            <person name="Clum A."/>
            <person name="Dos Santos R.A."/>
            <person name="Damasio A.R."/>
            <person name="Diallinas G."/>
            <person name="Emri T."/>
            <person name="Fekete E."/>
            <person name="Flipphi M."/>
            <person name="Freyberg S."/>
            <person name="Gallo A."/>
            <person name="Gournas C."/>
            <person name="Habgood R."/>
            <person name="Hainaut M."/>
            <person name="Harispe M.L."/>
            <person name="Henrissat B."/>
            <person name="Hilden K.S."/>
            <person name="Hope R."/>
            <person name="Hossain A."/>
            <person name="Karabika E."/>
            <person name="Karaffa L."/>
            <person name="Karanyi Z."/>
            <person name="Krasevec N."/>
            <person name="Kuo A."/>
            <person name="Kusch H."/>
            <person name="LaButti K."/>
            <person name="Lagendijk E.L."/>
            <person name="Lapidus A."/>
            <person name="Levasseur A."/>
            <person name="Lindquist E."/>
            <person name="Lipzen A."/>
            <person name="Logrieco A.F."/>
            <person name="MacCabe A."/>
            <person name="Maekelae M.R."/>
            <person name="Malavazi I."/>
            <person name="Melin P."/>
            <person name="Meyer V."/>
            <person name="Mielnichuk N."/>
            <person name="Miskei M."/>
            <person name="Molnar A.P."/>
            <person name="Mule G."/>
            <person name="Ngan C.Y."/>
            <person name="Orejas M."/>
            <person name="Orosz E."/>
            <person name="Ouedraogo J.P."/>
            <person name="Overkamp K.M."/>
            <person name="Park H.-S."/>
            <person name="Perrone G."/>
            <person name="Piumi F."/>
            <person name="Punt P.J."/>
            <person name="Ram A.F."/>
            <person name="Ramon A."/>
            <person name="Rauscher S."/>
            <person name="Record E."/>
            <person name="Riano-Pachon D.M."/>
            <person name="Robert V."/>
            <person name="Roehrig J."/>
            <person name="Ruller R."/>
            <person name="Salamov A."/>
            <person name="Salih N.S."/>
            <person name="Samson R.A."/>
            <person name="Sandor E."/>
            <person name="Sanguinetti M."/>
            <person name="Schuetze T."/>
            <person name="Sepcic K."/>
            <person name="Shelest E."/>
            <person name="Sherlock G."/>
            <person name="Sophianopoulou V."/>
            <person name="Squina F.M."/>
            <person name="Sun H."/>
            <person name="Susca A."/>
            <person name="Todd R.B."/>
            <person name="Tsang A."/>
            <person name="Unkles S.E."/>
            <person name="van de Wiele N."/>
            <person name="van Rossen-Uffink D."/>
            <person name="Oliveira J.V."/>
            <person name="Vesth T.C."/>
            <person name="Visser J."/>
            <person name="Yu J.-H."/>
            <person name="Zhou M."/>
            <person name="Andersen M.R."/>
            <person name="Archer D.B."/>
            <person name="Baker S.E."/>
            <person name="Benoit I."/>
            <person name="Brakhage A.A."/>
            <person name="Braus G.H."/>
            <person name="Fischer R."/>
            <person name="Frisvad J.C."/>
            <person name="Goldman G.H."/>
            <person name="Houbraken J."/>
            <person name="Oakley B."/>
            <person name="Pocsi I."/>
            <person name="Scazzocchio C."/>
            <person name="Seiboth B."/>
            <person name="vanKuyk P.A."/>
            <person name="Wortman J."/>
            <person name="Dyer P.S."/>
            <person name="Grigoriev I.V."/>
        </authorList>
    </citation>
    <scope>NUCLEOTIDE SEQUENCE [LARGE SCALE GENOMIC DNA]</scope>
    <source>
        <strain evidence="4">ATCC 16872 / CBS 172.66 / WB 5094</strain>
    </source>
</reference>
<feature type="transmembrane region" description="Helical" evidence="2">
    <location>
        <begin position="163"/>
        <end position="182"/>
    </location>
</feature>
<dbReference type="GO" id="GO:0016020">
    <property type="term" value="C:membrane"/>
    <property type="evidence" value="ECO:0007669"/>
    <property type="project" value="UniProtKB-SubCell"/>
</dbReference>
<keyword evidence="2" id="KW-1133">Transmembrane helix</keyword>
<evidence type="ECO:0008006" key="5">
    <source>
        <dbReference type="Google" id="ProtNLM"/>
    </source>
</evidence>
<dbReference type="GO" id="GO:0022857">
    <property type="term" value="F:transmembrane transporter activity"/>
    <property type="evidence" value="ECO:0007669"/>
    <property type="project" value="InterPro"/>
</dbReference>
<feature type="transmembrane region" description="Helical" evidence="2">
    <location>
        <begin position="202"/>
        <end position="222"/>
    </location>
</feature>
<organism evidence="3 4">
    <name type="scientific">Aspergillus aculeatus (strain ATCC 16872 / CBS 172.66 / WB 5094)</name>
    <dbReference type="NCBI Taxonomy" id="690307"/>
    <lineage>
        <taxon>Eukaryota</taxon>
        <taxon>Fungi</taxon>
        <taxon>Dikarya</taxon>
        <taxon>Ascomycota</taxon>
        <taxon>Pezizomycotina</taxon>
        <taxon>Eurotiomycetes</taxon>
        <taxon>Eurotiomycetidae</taxon>
        <taxon>Eurotiales</taxon>
        <taxon>Aspergillaceae</taxon>
        <taxon>Aspergillus</taxon>
        <taxon>Aspergillus subgen. Circumdati</taxon>
    </lineage>
</organism>
<feature type="transmembrane region" description="Helical" evidence="2">
    <location>
        <begin position="58"/>
        <end position="77"/>
    </location>
</feature>
<feature type="transmembrane region" description="Helical" evidence="2">
    <location>
        <begin position="525"/>
        <end position="545"/>
    </location>
</feature>
<feature type="transmembrane region" description="Helical" evidence="2">
    <location>
        <begin position="373"/>
        <end position="392"/>
    </location>
</feature>
<evidence type="ECO:0000313" key="3">
    <source>
        <dbReference type="EMBL" id="OJJ98192.1"/>
    </source>
</evidence>
<dbReference type="RefSeq" id="XP_020054532.1">
    <property type="nucleotide sequence ID" value="XM_020203692.1"/>
</dbReference>
<feature type="transmembrane region" description="Helical" evidence="2">
    <location>
        <begin position="21"/>
        <end position="46"/>
    </location>
</feature>
<dbReference type="InterPro" id="IPR011701">
    <property type="entry name" value="MFS"/>
</dbReference>
<feature type="transmembrane region" description="Helical" evidence="2">
    <location>
        <begin position="119"/>
        <end position="142"/>
    </location>
</feature>
<dbReference type="OrthoDB" id="18110at2759"/>
<dbReference type="PANTHER" id="PTHR23524:SF1">
    <property type="entry name" value="MRH DOMAIN-CONTAINING PROTEIN-RELATED"/>
    <property type="match status" value="1"/>
</dbReference>